<gene>
    <name evidence="2" type="ORF">SAMEA3545359_00832</name>
</gene>
<evidence type="ECO:0008006" key="3">
    <source>
        <dbReference type="Google" id="ProtNLM"/>
    </source>
</evidence>
<proteinExistence type="predicted"/>
<keyword evidence="1" id="KW-1133">Transmembrane helix</keyword>
<dbReference type="EMBL" id="FMHG01000001">
    <property type="protein sequence ID" value="SCJ56403.1"/>
    <property type="molecule type" value="Genomic_DNA"/>
</dbReference>
<keyword evidence="1" id="KW-0812">Transmembrane</keyword>
<sequence length="218" mass="24647">MFFRILGYVLLGLLILLVAALLIPLQVRVQADPDSQQVELRYLLLRFPLYPGKEAKEAEELEEDELAAAAGKKGGRGGDGGKKKMDLGFILDMLGSTLHGLRFLTRHIHLRRVELYARVGAEEPDRTAVLYGQINAVLWPVLGLVSSVFDTRYRRVELEPDFAEEGFFFKLGFRLWALPVILLVTAAVVAVRLLKNMRQRRQAAPEIKREPDSRPAQR</sequence>
<reference evidence="2" key="1">
    <citation type="submission" date="2015-09" db="EMBL/GenBank/DDBJ databases">
        <authorList>
            <consortium name="Pathogen Informatics"/>
        </authorList>
    </citation>
    <scope>NUCLEOTIDE SEQUENCE</scope>
    <source>
        <strain evidence="2">2789STDY5834896</strain>
    </source>
</reference>
<evidence type="ECO:0000313" key="2">
    <source>
        <dbReference type="EMBL" id="SCJ56403.1"/>
    </source>
</evidence>
<name>A0A1C6HGY1_9FIRM</name>
<organism evidence="2">
    <name type="scientific">uncultured Anaerotruncus sp</name>
    <dbReference type="NCBI Taxonomy" id="905011"/>
    <lineage>
        <taxon>Bacteria</taxon>
        <taxon>Bacillati</taxon>
        <taxon>Bacillota</taxon>
        <taxon>Clostridia</taxon>
        <taxon>Eubacteriales</taxon>
        <taxon>Oscillospiraceae</taxon>
        <taxon>Anaerotruncus</taxon>
        <taxon>environmental samples</taxon>
    </lineage>
</organism>
<feature type="transmembrane region" description="Helical" evidence="1">
    <location>
        <begin position="175"/>
        <end position="194"/>
    </location>
</feature>
<evidence type="ECO:0000256" key="1">
    <source>
        <dbReference type="SAM" id="Phobius"/>
    </source>
</evidence>
<dbReference type="InterPro" id="IPR021338">
    <property type="entry name" value="DUF2953"/>
</dbReference>
<protein>
    <recommendedName>
        <fullName evidence="3">DUF2953 domain-containing protein</fullName>
    </recommendedName>
</protein>
<dbReference type="AlphaFoldDB" id="A0A1C6HGY1"/>
<keyword evidence="1" id="KW-0472">Membrane</keyword>
<accession>A0A1C6HGY1</accession>
<dbReference type="Pfam" id="PF11167">
    <property type="entry name" value="DUF2953"/>
    <property type="match status" value="1"/>
</dbReference>